<proteinExistence type="predicted"/>
<name>A0A9D1R6J8_9FIRM</name>
<evidence type="ECO:0000313" key="2">
    <source>
        <dbReference type="EMBL" id="HIW82204.1"/>
    </source>
</evidence>
<accession>A0A9D1R6J8</accession>
<protein>
    <submittedName>
        <fullName evidence="2">Acyl-CoA thioester hydrolase</fullName>
    </submittedName>
</protein>
<reference evidence="2" key="1">
    <citation type="journal article" date="2021" name="PeerJ">
        <title>Extensive microbial diversity within the chicken gut microbiome revealed by metagenomics and culture.</title>
        <authorList>
            <person name="Gilroy R."/>
            <person name="Ravi A."/>
            <person name="Getino M."/>
            <person name="Pursley I."/>
            <person name="Horton D.L."/>
            <person name="Alikhan N.F."/>
            <person name="Baker D."/>
            <person name="Gharbi K."/>
            <person name="Hall N."/>
            <person name="Watson M."/>
            <person name="Adriaenssens E.M."/>
            <person name="Foster-Nyarko E."/>
            <person name="Jarju S."/>
            <person name="Secka A."/>
            <person name="Antonio M."/>
            <person name="Oren A."/>
            <person name="Chaudhuri R.R."/>
            <person name="La Ragione R."/>
            <person name="Hildebrand F."/>
            <person name="Pallen M.J."/>
        </authorList>
    </citation>
    <scope>NUCLEOTIDE SEQUENCE</scope>
    <source>
        <strain evidence="2">CHK195-6426</strain>
    </source>
</reference>
<dbReference type="EMBL" id="DXGH01000065">
    <property type="protein sequence ID" value="HIW82204.1"/>
    <property type="molecule type" value="Genomic_DNA"/>
</dbReference>
<keyword evidence="2" id="KW-0378">Hydrolase</keyword>
<dbReference type="Proteomes" id="UP000824265">
    <property type="component" value="Unassembled WGS sequence"/>
</dbReference>
<dbReference type="Pfam" id="PF08840">
    <property type="entry name" value="BAAT_C"/>
    <property type="match status" value="1"/>
</dbReference>
<dbReference type="GO" id="GO:0016787">
    <property type="term" value="F:hydrolase activity"/>
    <property type="evidence" value="ECO:0007669"/>
    <property type="project" value="UniProtKB-KW"/>
</dbReference>
<sequence>MKKEYFNVEKDGFYGVYFENEKPCNRAVILMLGDDANDTLAIGGAKWMLEKECNVMTMSPNPKDYGHHSYPLERFEKVITYLKVKGNQKIGIGGASTTGMLALVAASYFSDITLTCAWCPSDFVMEAFYQDGLDGAHERPGDNESSLTYQGKQLPYLQYAYRHPEYWKMIKKESKESGNFIASRQMFDESERRFPLREEAKIKVENIKGKLIMVGAEDDALWDTCKYIRRMVQRLESLPHDCEYEAWTYEHGTHFAFPEGMLKKVFPVGAGLLVSLAFKAGRQHKKECKKTRLDIDKRLTKVLEQW</sequence>
<organism evidence="2 3">
    <name type="scientific">Candidatus Acetatifactor stercoripullorum</name>
    <dbReference type="NCBI Taxonomy" id="2838414"/>
    <lineage>
        <taxon>Bacteria</taxon>
        <taxon>Bacillati</taxon>
        <taxon>Bacillota</taxon>
        <taxon>Clostridia</taxon>
        <taxon>Lachnospirales</taxon>
        <taxon>Lachnospiraceae</taxon>
        <taxon>Acetatifactor</taxon>
    </lineage>
</organism>
<evidence type="ECO:0000259" key="1">
    <source>
        <dbReference type="Pfam" id="PF08840"/>
    </source>
</evidence>
<comment type="caution">
    <text evidence="2">The sequence shown here is derived from an EMBL/GenBank/DDBJ whole genome shotgun (WGS) entry which is preliminary data.</text>
</comment>
<dbReference type="Gene3D" id="3.40.50.1820">
    <property type="entry name" value="alpha/beta hydrolase"/>
    <property type="match status" value="1"/>
</dbReference>
<feature type="domain" description="BAAT/Acyl-CoA thioester hydrolase C-terminal" evidence="1">
    <location>
        <begin position="72"/>
        <end position="255"/>
    </location>
</feature>
<dbReference type="AlphaFoldDB" id="A0A9D1R6J8"/>
<gene>
    <name evidence="2" type="ORF">H9742_11935</name>
</gene>
<dbReference type="InterPro" id="IPR014940">
    <property type="entry name" value="BAAT_C"/>
</dbReference>
<dbReference type="InterPro" id="IPR029058">
    <property type="entry name" value="AB_hydrolase_fold"/>
</dbReference>
<reference evidence="2" key="2">
    <citation type="submission" date="2021-04" db="EMBL/GenBank/DDBJ databases">
        <authorList>
            <person name="Gilroy R."/>
        </authorList>
    </citation>
    <scope>NUCLEOTIDE SEQUENCE</scope>
    <source>
        <strain evidence="2">CHK195-6426</strain>
    </source>
</reference>
<dbReference type="SUPFAM" id="SSF53474">
    <property type="entry name" value="alpha/beta-Hydrolases"/>
    <property type="match status" value="1"/>
</dbReference>
<evidence type="ECO:0000313" key="3">
    <source>
        <dbReference type="Proteomes" id="UP000824265"/>
    </source>
</evidence>